<name>A0A640KVT5_LEITA</name>
<feature type="signal peptide" evidence="1">
    <location>
        <begin position="1"/>
        <end position="29"/>
    </location>
</feature>
<organism evidence="2 3">
    <name type="scientific">Leishmania tarentolae</name>
    <name type="common">Sauroleishmania tarentolae</name>
    <dbReference type="NCBI Taxonomy" id="5689"/>
    <lineage>
        <taxon>Eukaryota</taxon>
        <taxon>Discoba</taxon>
        <taxon>Euglenozoa</taxon>
        <taxon>Kinetoplastea</taxon>
        <taxon>Metakinetoplastina</taxon>
        <taxon>Trypanosomatida</taxon>
        <taxon>Trypanosomatidae</taxon>
        <taxon>Leishmaniinae</taxon>
        <taxon>Leishmania</taxon>
        <taxon>lizard Leishmania</taxon>
    </lineage>
</organism>
<sequence length="441" mass="49319">MAHTPSSQLSSHPLALLFLVTGIPGAGKSAFLDAAQRHILQRDNILGNVPLFGGRCSGRVCAVLQLDKVLVDLEAAEVHENDPATSAGERKFSPLLWRRATRRLLELTHSALRACMEDTLRGHATENAVVPMVFVEDNMHYRSMRERYYRMCRTLEREYFLPSPHSDPTAAAQLQQNFIVLFELRFATPLAVCLARNAQRNIRHGSGKGQAYASSWVPPPVICSMDALFDQCYATTDLVDHTPWAPCHTNGWQWTATTQPWGLLVYATQGVGVNNIRPAAVSETAASFFEVALQRPEAWDTCQQQCQDIARSRLQRLCEGEQANESTSLRRAAEAVESHTHQLDLQLRGVVHAFLCQRKDDGTGDASSRQRAALFYKRIAVAKKKATEQLKVQLRELRSTKNKLADAIGVQSLGSGIDDFQESIVQEFQQHLLDLWRDFEG</sequence>
<dbReference type="AlphaFoldDB" id="A0A640KVT5"/>
<keyword evidence="3" id="KW-1185">Reference proteome</keyword>
<keyword evidence="1" id="KW-0732">Signal</keyword>
<reference evidence="2" key="1">
    <citation type="submission" date="2019-11" db="EMBL/GenBank/DDBJ databases">
        <title>Leishmania tarentolae CDS.</title>
        <authorList>
            <person name="Goto Y."/>
            <person name="Yamagishi J."/>
        </authorList>
    </citation>
    <scope>NUCLEOTIDE SEQUENCE [LARGE SCALE GENOMIC DNA]</scope>
    <source>
        <strain evidence="2">Parrot Tar II</strain>
    </source>
</reference>
<proteinExistence type="predicted"/>
<feature type="chain" id="PRO_5024792568" description="L-seryl-tRNA(Sec) kinase" evidence="1">
    <location>
        <begin position="30"/>
        <end position="441"/>
    </location>
</feature>
<dbReference type="PANTHER" id="PTHR20873:SF0">
    <property type="entry name" value="L-SERYL-TRNA(SEC) KINASE"/>
    <property type="match status" value="1"/>
</dbReference>
<dbReference type="InterPro" id="IPR027417">
    <property type="entry name" value="P-loop_NTPase"/>
</dbReference>
<gene>
    <name evidence="2" type="ORF">LtaPh_3656900</name>
</gene>
<dbReference type="EMBL" id="BLBS01000057">
    <property type="protein sequence ID" value="GET93652.1"/>
    <property type="molecule type" value="Genomic_DNA"/>
</dbReference>
<dbReference type="VEuPathDB" id="TriTrypDB:LtaPh_3656900"/>
<evidence type="ECO:0000256" key="1">
    <source>
        <dbReference type="SAM" id="SignalP"/>
    </source>
</evidence>
<accession>A0A640KVT5</accession>
<dbReference type="Gene3D" id="3.40.50.300">
    <property type="entry name" value="P-loop containing nucleotide triphosphate hydrolases"/>
    <property type="match status" value="1"/>
</dbReference>
<dbReference type="InterPro" id="IPR052648">
    <property type="entry name" value="Ser-tRNA(Sec)_kinase"/>
</dbReference>
<dbReference type="Proteomes" id="UP000419144">
    <property type="component" value="Unassembled WGS sequence"/>
</dbReference>
<protein>
    <recommendedName>
        <fullName evidence="4">L-seryl-tRNA(Sec) kinase</fullName>
    </recommendedName>
</protein>
<evidence type="ECO:0000313" key="2">
    <source>
        <dbReference type="EMBL" id="GET93652.1"/>
    </source>
</evidence>
<comment type="caution">
    <text evidence="2">The sequence shown here is derived from an EMBL/GenBank/DDBJ whole genome shotgun (WGS) entry which is preliminary data.</text>
</comment>
<dbReference type="PANTHER" id="PTHR20873">
    <property type="entry name" value="L-SERYL-TRNA(SEC) KINASE"/>
    <property type="match status" value="1"/>
</dbReference>
<dbReference type="OrthoDB" id="9972657at2759"/>
<evidence type="ECO:0000313" key="3">
    <source>
        <dbReference type="Proteomes" id="UP000419144"/>
    </source>
</evidence>
<dbReference type="GO" id="GO:0016301">
    <property type="term" value="F:kinase activity"/>
    <property type="evidence" value="ECO:0007669"/>
    <property type="project" value="TreeGrafter"/>
</dbReference>
<dbReference type="GO" id="GO:0000049">
    <property type="term" value="F:tRNA binding"/>
    <property type="evidence" value="ECO:0007669"/>
    <property type="project" value="TreeGrafter"/>
</dbReference>
<evidence type="ECO:0008006" key="4">
    <source>
        <dbReference type="Google" id="ProtNLM"/>
    </source>
</evidence>